<feature type="region of interest" description="Disordered" evidence="7">
    <location>
        <begin position="374"/>
        <end position="408"/>
    </location>
</feature>
<feature type="compositionally biased region" description="Basic residues" evidence="7">
    <location>
        <begin position="100"/>
        <end position="115"/>
    </location>
</feature>
<comment type="catalytic activity">
    <reaction evidence="1">
        <text>(8S)-3',8-cyclo-7,8-dihydroguanosine 5'-triphosphate = cyclic pyranopterin phosphate + diphosphate</text>
        <dbReference type="Rhea" id="RHEA:49580"/>
        <dbReference type="ChEBI" id="CHEBI:33019"/>
        <dbReference type="ChEBI" id="CHEBI:59648"/>
        <dbReference type="ChEBI" id="CHEBI:131766"/>
        <dbReference type="EC" id="4.6.1.17"/>
    </reaction>
</comment>
<dbReference type="UniPathway" id="UPA00344"/>
<dbReference type="SUPFAM" id="SSF101386">
    <property type="entry name" value="all-alpha NTP pyrophosphatases"/>
    <property type="match status" value="2"/>
</dbReference>
<evidence type="ECO:0000313" key="9">
    <source>
        <dbReference type="EMBL" id="GAX18074.1"/>
    </source>
</evidence>
<evidence type="ECO:0000256" key="1">
    <source>
        <dbReference type="ARBA" id="ARBA00001637"/>
    </source>
</evidence>
<dbReference type="Gene3D" id="1.10.287.1080">
    <property type="entry name" value="MazG-like"/>
    <property type="match status" value="1"/>
</dbReference>
<evidence type="ECO:0000256" key="3">
    <source>
        <dbReference type="ARBA" id="ARBA00012575"/>
    </source>
</evidence>
<dbReference type="EMBL" id="BDSP01000124">
    <property type="protein sequence ID" value="GAX18074.1"/>
    <property type="molecule type" value="Genomic_DNA"/>
</dbReference>
<gene>
    <name evidence="9" type="ORF">FisN_25Hh049</name>
</gene>
<dbReference type="OrthoDB" id="429626at2759"/>
<feature type="compositionally biased region" description="Polar residues" evidence="7">
    <location>
        <begin position="387"/>
        <end position="407"/>
    </location>
</feature>
<name>A0A1Z5JVL6_FISSO</name>
<dbReference type="InterPro" id="IPR002820">
    <property type="entry name" value="Mopterin_CF_biosynth-C_dom"/>
</dbReference>
<feature type="domain" description="Molybdopterin cofactor biosynthesis C (MoaC)" evidence="8">
    <location>
        <begin position="175"/>
        <end position="306"/>
    </location>
</feature>
<feature type="coiled-coil region" evidence="6">
    <location>
        <begin position="456"/>
        <end position="483"/>
    </location>
</feature>
<dbReference type="SUPFAM" id="SSF55040">
    <property type="entry name" value="Molybdenum cofactor biosynthesis protein C, MoaC"/>
    <property type="match status" value="1"/>
</dbReference>
<keyword evidence="4" id="KW-0501">Molybdenum cofactor biosynthesis</keyword>
<evidence type="ECO:0000259" key="8">
    <source>
        <dbReference type="Pfam" id="PF01967"/>
    </source>
</evidence>
<evidence type="ECO:0000256" key="4">
    <source>
        <dbReference type="ARBA" id="ARBA00023150"/>
    </source>
</evidence>
<dbReference type="AlphaFoldDB" id="A0A1Z5JVL6"/>
<dbReference type="Pfam" id="PF01967">
    <property type="entry name" value="MoaC"/>
    <property type="match status" value="1"/>
</dbReference>
<feature type="region of interest" description="Disordered" evidence="7">
    <location>
        <begin position="82"/>
        <end position="140"/>
    </location>
</feature>
<proteinExistence type="predicted"/>
<feature type="region of interest" description="Disordered" evidence="7">
    <location>
        <begin position="1"/>
        <end position="31"/>
    </location>
</feature>
<evidence type="ECO:0000256" key="2">
    <source>
        <dbReference type="ARBA" id="ARBA00005046"/>
    </source>
</evidence>
<reference evidence="9 10" key="1">
    <citation type="journal article" date="2015" name="Plant Cell">
        <title>Oil accumulation by the oleaginous diatom Fistulifera solaris as revealed by the genome and transcriptome.</title>
        <authorList>
            <person name="Tanaka T."/>
            <person name="Maeda Y."/>
            <person name="Veluchamy A."/>
            <person name="Tanaka M."/>
            <person name="Abida H."/>
            <person name="Marechal E."/>
            <person name="Bowler C."/>
            <person name="Muto M."/>
            <person name="Sunaga Y."/>
            <person name="Tanaka M."/>
            <person name="Yoshino T."/>
            <person name="Taniguchi T."/>
            <person name="Fukuda Y."/>
            <person name="Nemoto M."/>
            <person name="Matsumoto M."/>
            <person name="Wong P.S."/>
            <person name="Aburatani S."/>
            <person name="Fujibuchi W."/>
        </authorList>
    </citation>
    <scope>NUCLEOTIDE SEQUENCE [LARGE SCALE GENOMIC DNA]</scope>
    <source>
        <strain evidence="9 10">JPCC DA0580</strain>
    </source>
</reference>
<dbReference type="NCBIfam" id="NF006870">
    <property type="entry name" value="PRK09364.1"/>
    <property type="match status" value="1"/>
</dbReference>
<evidence type="ECO:0000313" key="10">
    <source>
        <dbReference type="Proteomes" id="UP000198406"/>
    </source>
</evidence>
<dbReference type="PANTHER" id="PTHR14552">
    <property type="match status" value="1"/>
</dbReference>
<feature type="compositionally biased region" description="Low complexity" evidence="7">
    <location>
        <begin position="1"/>
        <end position="21"/>
    </location>
</feature>
<evidence type="ECO:0000256" key="5">
    <source>
        <dbReference type="ARBA" id="ARBA00023239"/>
    </source>
</evidence>
<dbReference type="PANTHER" id="PTHR14552:SF21">
    <property type="entry name" value="DCTP PYROPHOSPHATASE 1"/>
    <property type="match status" value="1"/>
</dbReference>
<dbReference type="Proteomes" id="UP000198406">
    <property type="component" value="Unassembled WGS sequence"/>
</dbReference>
<sequence>MRSVLQRTSRLSRSLRMRPFSNANDKDPSQQHAMFREQMEELKQEREALYGFTDQEQKAWGSASNSHRHSDDFLQQIEQARAEAQMAATPSWSHPEDHNHHSHSHGHSHHHSNHHSHQDYHNNNQQQSSEGEDNLQGYRLMPPVEQPIPEELELNNDNMPPLFTHLSPDGSSVQMVHVGDKAVTARRAVAQTTIVFPPEIVQHGLTSKKGPIFETAILAGIMAAKKTSDLIPLCHPLPLEQVNVDIQMPDAHTAVVTCECHVTHKTGVEMEAMVGASVAALTVYDMVKAISHNVVVKETKLLHKSGAPAGKPAGAKEGVLRPRTFTSFFCKMVRGALDHCFLLLSFITPRCHPFPSLLLPSHYNRMTHTISPLSIRQWQDNEKNSQDESLQSTKESENPSLQHPSSQFHEDNDEIAMKLEQAFDVSAAQTLLLQQVLPLYAKIAQTVSSSHSTLQANQLSRLLQELQRVADSLQIHLAQAIRNKIRLNGRKYPVEQAKGKMSKYTEYSHTTGITKHDGQSTTEFPNVYTAQTTTIVELQQLQSEIRDFAAHRDWDPFHTPRNLCLALGGELGELVEQLFLLEAIQTDKLYQEVADVTIYLLRLADVCQLSLLADTSSADDETDEKLVSSFSIKLPSVASTEEHTFPVGLIRNHILELWMHWTRHDKESFYETLQTISTLLGCCPNTPPMITSCANSKTAWLSLLCLLGELSDQFQFLGDAEQPLHKHEVICSYIQQMVHHMNDEVEI</sequence>
<keyword evidence="6" id="KW-0175">Coiled coil</keyword>
<dbReference type="CDD" id="cd01420">
    <property type="entry name" value="MoaC_PE"/>
    <property type="match status" value="1"/>
</dbReference>
<dbReference type="InParanoid" id="A0A1Z5JVL6"/>
<dbReference type="NCBIfam" id="TIGR00581">
    <property type="entry name" value="moaC"/>
    <property type="match status" value="1"/>
</dbReference>
<evidence type="ECO:0000256" key="6">
    <source>
        <dbReference type="SAM" id="Coils"/>
    </source>
</evidence>
<evidence type="ECO:0000256" key="7">
    <source>
        <dbReference type="SAM" id="MobiDB-lite"/>
    </source>
</evidence>
<dbReference type="InterPro" id="IPR047594">
    <property type="entry name" value="MoaC_bact/euk"/>
</dbReference>
<dbReference type="GO" id="GO:0006777">
    <property type="term" value="P:Mo-molybdopterin cofactor biosynthetic process"/>
    <property type="evidence" value="ECO:0007669"/>
    <property type="project" value="UniProtKB-KW"/>
</dbReference>
<comment type="caution">
    <text evidence="9">The sequence shown here is derived from an EMBL/GenBank/DDBJ whole genome shotgun (WGS) entry which is preliminary data.</text>
</comment>
<dbReference type="Gene3D" id="3.30.70.640">
    <property type="entry name" value="Molybdopterin cofactor biosynthesis C (MoaC) domain"/>
    <property type="match status" value="1"/>
</dbReference>
<keyword evidence="5 9" id="KW-0456">Lyase</keyword>
<dbReference type="InterPro" id="IPR036522">
    <property type="entry name" value="MoaC_sf"/>
</dbReference>
<dbReference type="GO" id="GO:0061799">
    <property type="term" value="F:cyclic pyranopterin monophosphate synthase activity"/>
    <property type="evidence" value="ECO:0007669"/>
    <property type="project" value="UniProtKB-EC"/>
</dbReference>
<comment type="pathway">
    <text evidence="2">Cofactor biosynthesis; molybdopterin biosynthesis.</text>
</comment>
<accession>A0A1Z5JVL6</accession>
<organism evidence="9 10">
    <name type="scientific">Fistulifera solaris</name>
    <name type="common">Oleaginous diatom</name>
    <dbReference type="NCBI Taxonomy" id="1519565"/>
    <lineage>
        <taxon>Eukaryota</taxon>
        <taxon>Sar</taxon>
        <taxon>Stramenopiles</taxon>
        <taxon>Ochrophyta</taxon>
        <taxon>Bacillariophyta</taxon>
        <taxon>Bacillariophyceae</taxon>
        <taxon>Bacillariophycidae</taxon>
        <taxon>Naviculales</taxon>
        <taxon>Naviculaceae</taxon>
        <taxon>Fistulifera</taxon>
    </lineage>
</organism>
<dbReference type="EC" id="4.6.1.17" evidence="3"/>
<dbReference type="InterPro" id="IPR023045">
    <property type="entry name" value="MoaC"/>
</dbReference>
<keyword evidence="10" id="KW-1185">Reference proteome</keyword>
<protein>
    <recommendedName>
        <fullName evidence="3">cyclic pyranopterin monophosphate synthase</fullName>
        <ecNumber evidence="3">4.6.1.17</ecNumber>
    </recommendedName>
</protein>